<keyword evidence="7" id="KW-0472">Membrane</keyword>
<evidence type="ECO:0000256" key="4">
    <source>
        <dbReference type="ARBA" id="ARBA00022771"/>
    </source>
</evidence>
<dbReference type="GO" id="GO:0008270">
    <property type="term" value="F:zinc ion binding"/>
    <property type="evidence" value="ECO:0007669"/>
    <property type="project" value="UniProtKB-KW"/>
</dbReference>
<dbReference type="STRING" id="578458.D8PZE8"/>
<dbReference type="InterPro" id="IPR051653">
    <property type="entry name" value="E3_ligase_sorting_rcpt"/>
</dbReference>
<evidence type="ECO:0000259" key="10">
    <source>
        <dbReference type="PROSITE" id="PS50089"/>
    </source>
</evidence>
<organism evidence="12">
    <name type="scientific">Schizophyllum commune (strain H4-8 / FGSC 9210)</name>
    <name type="common">Split gill fungus</name>
    <dbReference type="NCBI Taxonomy" id="578458"/>
    <lineage>
        <taxon>Eukaryota</taxon>
        <taxon>Fungi</taxon>
        <taxon>Dikarya</taxon>
        <taxon>Basidiomycota</taxon>
        <taxon>Agaricomycotina</taxon>
        <taxon>Agaricomycetes</taxon>
        <taxon>Agaricomycetidae</taxon>
        <taxon>Agaricales</taxon>
        <taxon>Schizophyllaceae</taxon>
        <taxon>Schizophyllum</taxon>
    </lineage>
</organism>
<proteinExistence type="predicted"/>
<evidence type="ECO:0000256" key="9">
    <source>
        <dbReference type="SAM" id="MobiDB-lite"/>
    </source>
</evidence>
<evidence type="ECO:0000256" key="6">
    <source>
        <dbReference type="ARBA" id="ARBA00022989"/>
    </source>
</evidence>
<dbReference type="OrthoDB" id="8062037at2759"/>
<evidence type="ECO:0000256" key="3">
    <source>
        <dbReference type="ARBA" id="ARBA00022723"/>
    </source>
</evidence>
<dbReference type="InParanoid" id="D8PZE8"/>
<dbReference type="OMA" id="HKTCVDR"/>
<gene>
    <name evidence="11" type="ORF">SCHCODRAFT_84732</name>
</gene>
<keyword evidence="3" id="KW-0479">Metal-binding</keyword>
<dbReference type="GO" id="GO:0016020">
    <property type="term" value="C:membrane"/>
    <property type="evidence" value="ECO:0007669"/>
    <property type="project" value="UniProtKB-SubCell"/>
</dbReference>
<evidence type="ECO:0000256" key="8">
    <source>
        <dbReference type="PROSITE-ProRule" id="PRU00175"/>
    </source>
</evidence>
<dbReference type="HOGENOM" id="CLU_1099030_0_0_1"/>
<dbReference type="KEGG" id="scm:SCHCO_02614564"/>
<dbReference type="EMBL" id="GL377304">
    <property type="protein sequence ID" value="EFI99426.1"/>
    <property type="molecule type" value="Genomic_DNA"/>
</dbReference>
<dbReference type="PANTHER" id="PTHR47168">
    <property type="entry name" value="RING ZINC FINGER DOMAIN SUPERFAMILY PROTEIN-RELATED"/>
    <property type="match status" value="1"/>
</dbReference>
<dbReference type="VEuPathDB" id="FungiDB:SCHCODRAFT_02614564"/>
<dbReference type="SUPFAM" id="SSF57850">
    <property type="entry name" value="RING/U-box"/>
    <property type="match status" value="1"/>
</dbReference>
<dbReference type="Pfam" id="PF13639">
    <property type="entry name" value="zf-RING_2"/>
    <property type="match status" value="1"/>
</dbReference>
<dbReference type="InterPro" id="IPR001841">
    <property type="entry name" value="Znf_RING"/>
</dbReference>
<dbReference type="InterPro" id="IPR013083">
    <property type="entry name" value="Znf_RING/FYVE/PHD"/>
</dbReference>
<evidence type="ECO:0000256" key="5">
    <source>
        <dbReference type="ARBA" id="ARBA00022833"/>
    </source>
</evidence>
<dbReference type="AlphaFoldDB" id="D8PZE8"/>
<name>D8PZE8_SCHCM</name>
<dbReference type="Proteomes" id="UP000007431">
    <property type="component" value="Unassembled WGS sequence"/>
</dbReference>
<dbReference type="eggNOG" id="KOG0800">
    <property type="taxonomic scope" value="Eukaryota"/>
</dbReference>
<dbReference type="SMART" id="SM00744">
    <property type="entry name" value="RINGv"/>
    <property type="match status" value="1"/>
</dbReference>
<keyword evidence="6" id="KW-1133">Transmembrane helix</keyword>
<keyword evidence="12" id="KW-1185">Reference proteome</keyword>
<dbReference type="PROSITE" id="PS50089">
    <property type="entry name" value="ZF_RING_2"/>
    <property type="match status" value="1"/>
</dbReference>
<feature type="region of interest" description="Disordered" evidence="9">
    <location>
        <begin position="1"/>
        <end position="84"/>
    </location>
</feature>
<reference evidence="11 12" key="1">
    <citation type="journal article" date="2010" name="Nat. Biotechnol.">
        <title>Genome sequence of the model mushroom Schizophyllum commune.</title>
        <authorList>
            <person name="Ohm R.A."/>
            <person name="de Jong J.F."/>
            <person name="Lugones L.G."/>
            <person name="Aerts A."/>
            <person name="Kothe E."/>
            <person name="Stajich J.E."/>
            <person name="de Vries R.P."/>
            <person name="Record E."/>
            <person name="Levasseur A."/>
            <person name="Baker S.E."/>
            <person name="Bartholomew K.A."/>
            <person name="Coutinho P.M."/>
            <person name="Erdmann S."/>
            <person name="Fowler T.J."/>
            <person name="Gathman A.C."/>
            <person name="Lombard V."/>
            <person name="Henrissat B."/>
            <person name="Knabe N."/>
            <person name="Kuees U."/>
            <person name="Lilly W.W."/>
            <person name="Lindquist E."/>
            <person name="Lucas S."/>
            <person name="Magnuson J.K."/>
            <person name="Piumi F."/>
            <person name="Raudaskoski M."/>
            <person name="Salamov A."/>
            <person name="Schmutz J."/>
            <person name="Schwarze F.W.M.R."/>
            <person name="vanKuyk P.A."/>
            <person name="Horton J.S."/>
            <person name="Grigoriev I.V."/>
            <person name="Woesten H.A.B."/>
        </authorList>
    </citation>
    <scope>NUCLEOTIDE SEQUENCE [LARGE SCALE GENOMIC DNA]</scope>
    <source>
        <strain evidence="12">H4-8 / FGSC 9210</strain>
    </source>
</reference>
<dbReference type="CDD" id="cd16454">
    <property type="entry name" value="RING-H2_PA-TM-RING"/>
    <property type="match status" value="1"/>
</dbReference>
<dbReference type="InterPro" id="IPR011016">
    <property type="entry name" value="Znf_RING-CH"/>
</dbReference>
<evidence type="ECO:0000256" key="1">
    <source>
        <dbReference type="ARBA" id="ARBA00004167"/>
    </source>
</evidence>
<dbReference type="Gene3D" id="3.30.40.10">
    <property type="entry name" value="Zinc/RING finger domain, C3HC4 (zinc finger)"/>
    <property type="match status" value="1"/>
</dbReference>
<evidence type="ECO:0000313" key="11">
    <source>
        <dbReference type="EMBL" id="EFI99426.1"/>
    </source>
</evidence>
<accession>D8PZE8</accession>
<sequence>MPPPPATNDSQTRDDETTPLLDAQEGDDDGLPDADQPIADEAGRVPWRSRAADTIRRTIRRARGTTTEDGAAQRDGGDGARASEVPSSRTFAMYVIGAYYPPSHALLTSPPPPTFDALLELADLANLGNLGAIGLAMGGLGSRAATVSKEQIIKSKLIVVKAKDLVVWTPKEGEKEPESDTKGTAVRDNCIERCLICLDAYEPEDDVRVMSCRHAFHKNCVDTWMETGKNNCPFCRGKGVDTTNTPASSAAAA</sequence>
<dbReference type="GeneID" id="9586316"/>
<keyword evidence="5" id="KW-0862">Zinc</keyword>
<protein>
    <recommendedName>
        <fullName evidence="10">RING-type domain-containing protein</fullName>
    </recommendedName>
</protein>
<evidence type="ECO:0000256" key="7">
    <source>
        <dbReference type="ARBA" id="ARBA00023136"/>
    </source>
</evidence>
<keyword evidence="2" id="KW-0812">Transmembrane</keyword>
<dbReference type="SMART" id="SM00184">
    <property type="entry name" value="RING"/>
    <property type="match status" value="1"/>
</dbReference>
<evidence type="ECO:0000313" key="12">
    <source>
        <dbReference type="Proteomes" id="UP000007431"/>
    </source>
</evidence>
<evidence type="ECO:0000256" key="2">
    <source>
        <dbReference type="ARBA" id="ARBA00022692"/>
    </source>
</evidence>
<dbReference type="PANTHER" id="PTHR47168:SF1">
    <property type="entry name" value="OS02G0798600 PROTEIN"/>
    <property type="match status" value="1"/>
</dbReference>
<comment type="subcellular location">
    <subcellularLocation>
        <location evidence="1">Membrane</location>
        <topology evidence="1">Single-pass membrane protein</topology>
    </subcellularLocation>
</comment>
<feature type="domain" description="RING-type" evidence="10">
    <location>
        <begin position="194"/>
        <end position="236"/>
    </location>
</feature>
<keyword evidence="4 8" id="KW-0863">Zinc-finger</keyword>